<protein>
    <submittedName>
        <fullName evidence="5">Crp/Fnr family transcriptional regulator</fullName>
    </submittedName>
</protein>
<proteinExistence type="predicted"/>
<keyword evidence="2" id="KW-0238">DNA-binding</keyword>
<dbReference type="Pfam" id="PF00027">
    <property type="entry name" value="cNMP_binding"/>
    <property type="match status" value="1"/>
</dbReference>
<evidence type="ECO:0000256" key="2">
    <source>
        <dbReference type="ARBA" id="ARBA00023125"/>
    </source>
</evidence>
<dbReference type="PANTHER" id="PTHR24567:SF58">
    <property type="entry name" value="CYCLIC AMP-BINDING REGULATORY PROTEIN"/>
    <property type="match status" value="1"/>
</dbReference>
<dbReference type="PROSITE" id="PS50042">
    <property type="entry name" value="CNMP_BINDING_3"/>
    <property type="match status" value="1"/>
</dbReference>
<evidence type="ECO:0000256" key="3">
    <source>
        <dbReference type="ARBA" id="ARBA00023163"/>
    </source>
</evidence>
<dbReference type="InterPro" id="IPR000595">
    <property type="entry name" value="cNMP-bd_dom"/>
</dbReference>
<keyword evidence="3" id="KW-0804">Transcription</keyword>
<dbReference type="CDD" id="cd00038">
    <property type="entry name" value="CAP_ED"/>
    <property type="match status" value="1"/>
</dbReference>
<keyword evidence="6" id="KW-1185">Reference proteome</keyword>
<dbReference type="EMBL" id="JAMZFV010000017">
    <property type="protein sequence ID" value="MCP1110776.1"/>
    <property type="molecule type" value="Genomic_DNA"/>
</dbReference>
<dbReference type="Proteomes" id="UP001523565">
    <property type="component" value="Unassembled WGS sequence"/>
</dbReference>
<evidence type="ECO:0000259" key="4">
    <source>
        <dbReference type="PROSITE" id="PS50042"/>
    </source>
</evidence>
<evidence type="ECO:0000256" key="1">
    <source>
        <dbReference type="ARBA" id="ARBA00023015"/>
    </source>
</evidence>
<dbReference type="InterPro" id="IPR050397">
    <property type="entry name" value="Env_Response_Regulators"/>
</dbReference>
<gene>
    <name evidence="5" type="ORF">NK118_10980</name>
</gene>
<dbReference type="PANTHER" id="PTHR24567">
    <property type="entry name" value="CRP FAMILY TRANSCRIPTIONAL REGULATORY PROTEIN"/>
    <property type="match status" value="1"/>
</dbReference>
<evidence type="ECO:0000313" key="5">
    <source>
        <dbReference type="EMBL" id="MCP1110776.1"/>
    </source>
</evidence>
<accession>A0ABT1EM48</accession>
<dbReference type="Pfam" id="PF13545">
    <property type="entry name" value="HTH_Crp_2"/>
    <property type="match status" value="1"/>
</dbReference>
<dbReference type="SUPFAM" id="SSF46785">
    <property type="entry name" value="Winged helix' DNA-binding domain"/>
    <property type="match status" value="1"/>
</dbReference>
<evidence type="ECO:0000313" key="6">
    <source>
        <dbReference type="Proteomes" id="UP001523565"/>
    </source>
</evidence>
<keyword evidence="1" id="KW-0805">Transcription regulation</keyword>
<dbReference type="InterPro" id="IPR012318">
    <property type="entry name" value="HTH_CRP"/>
</dbReference>
<name>A0ABT1EM48_9FIRM</name>
<dbReference type="InterPro" id="IPR036390">
    <property type="entry name" value="WH_DNA-bd_sf"/>
</dbReference>
<organism evidence="5 6">
    <name type="scientific">Ohessyouella blattaphilus</name>
    <dbReference type="NCBI Taxonomy" id="2949333"/>
    <lineage>
        <taxon>Bacteria</taxon>
        <taxon>Bacillati</taxon>
        <taxon>Bacillota</taxon>
        <taxon>Clostridia</taxon>
        <taxon>Lachnospirales</taxon>
        <taxon>Lachnospiraceae</taxon>
        <taxon>Ohessyouella</taxon>
    </lineage>
</organism>
<comment type="caution">
    <text evidence="5">The sequence shown here is derived from an EMBL/GenBank/DDBJ whole genome shotgun (WGS) entry which is preliminary data.</text>
</comment>
<dbReference type="InterPro" id="IPR014710">
    <property type="entry name" value="RmlC-like_jellyroll"/>
</dbReference>
<sequence>MNEKIEIVRRCPLFAGIEEKDMQALMACLQAKEMNVKKGETIFSVGERPDYIGIVLQGKAHVIQEDYWGNRTILTDVQAGDLFGEAFSLAEATELPVSVIAGEDSTVLLVDSRRILTSCSSACNFHTRLIRNLMKIIANKNIMLTRKMEHITKRTTREKVLSYLSACALIHGSNTFTIAFNRQEFADYLSVERSALSNTLCKMRDEGIIQFTKNKFTIN</sequence>
<dbReference type="SMART" id="SM00100">
    <property type="entry name" value="cNMP"/>
    <property type="match status" value="1"/>
</dbReference>
<dbReference type="InterPro" id="IPR018490">
    <property type="entry name" value="cNMP-bd_dom_sf"/>
</dbReference>
<dbReference type="Gene3D" id="2.60.120.10">
    <property type="entry name" value="Jelly Rolls"/>
    <property type="match status" value="1"/>
</dbReference>
<dbReference type="RefSeq" id="WP_262069655.1">
    <property type="nucleotide sequence ID" value="NZ_JAMXOC010000017.1"/>
</dbReference>
<dbReference type="SUPFAM" id="SSF51206">
    <property type="entry name" value="cAMP-binding domain-like"/>
    <property type="match status" value="1"/>
</dbReference>
<feature type="domain" description="Cyclic nucleotide-binding" evidence="4">
    <location>
        <begin position="13"/>
        <end position="111"/>
    </location>
</feature>
<reference evidence="5 6" key="1">
    <citation type="journal article" date="2022" name="Genome Biol. Evol.">
        <title>Host diet, physiology and behaviors set the stage for Lachnospiraceae cladogenesis.</title>
        <authorList>
            <person name="Vera-Ponce De Leon A."/>
            <person name="Schneider M."/>
            <person name="Jahnes B.C."/>
            <person name="Sadowski V."/>
            <person name="Camuy-Velez L.A."/>
            <person name="Duan J."/>
            <person name="Sabree Z.L."/>
        </authorList>
    </citation>
    <scope>NUCLEOTIDE SEQUENCE [LARGE SCALE GENOMIC DNA]</scope>
    <source>
        <strain evidence="5 6">PAL227</strain>
    </source>
</reference>